<feature type="domain" description="BioF2-like acetyltransferase" evidence="1">
    <location>
        <begin position="207"/>
        <end position="350"/>
    </location>
</feature>
<dbReference type="EMBL" id="CP076135">
    <property type="protein sequence ID" value="QWG16877.1"/>
    <property type="molecule type" value="Genomic_DNA"/>
</dbReference>
<dbReference type="Proteomes" id="UP000680805">
    <property type="component" value="Chromosome"/>
</dbReference>
<dbReference type="KEGG" id="bsei:KMZ68_18055"/>
<evidence type="ECO:0000259" key="1">
    <source>
        <dbReference type="Pfam" id="PF13480"/>
    </source>
</evidence>
<organism evidence="2 3">
    <name type="scientific">Bradyrhizobium sediminis</name>
    <dbReference type="NCBI Taxonomy" id="2840469"/>
    <lineage>
        <taxon>Bacteria</taxon>
        <taxon>Pseudomonadati</taxon>
        <taxon>Pseudomonadota</taxon>
        <taxon>Alphaproteobacteria</taxon>
        <taxon>Hyphomicrobiales</taxon>
        <taxon>Nitrobacteraceae</taxon>
        <taxon>Bradyrhizobium</taxon>
    </lineage>
</organism>
<sequence>MVEIADTALVRGSSVIAGKRPPAEAASRGGDGLAPLTAVATSQWRALAERANEPNGYYLPDWELAVNASARGRTGVAALSAWSQPAAANGGAARLIGLLPAISMWRAWKIPLPVLVSADPYGTLGTPPLDRDLAEDAAAGLMMQARKAGAHALILRDMSLDGAAMKAFREVLRQGGMRPRLLQSHLRACLDATRDADECLRDALGPKKLKELRRQRNRLAEHGEVRFEVASTPQAVASAVEIFLQLEASGWKGQRGTALLQHDGDAGFVRRATTALAEFRQCEIVTLSSGETPVAAAVVLRHQDRAFYFKLGVDEHYAKFSPGVQLTLDLTRHLCADPTIRLVDSTAGADHPMINPIWRGRLAIGDVLIPLRPHDPVVPLVRAALKLRQLIREPLRHAVHLIRKRQEKPS</sequence>
<proteinExistence type="predicted"/>
<dbReference type="InterPro" id="IPR038740">
    <property type="entry name" value="BioF2-like_GNAT_dom"/>
</dbReference>
<dbReference type="Gene3D" id="3.40.630.30">
    <property type="match status" value="1"/>
</dbReference>
<accession>A0A975NKI0</accession>
<reference evidence="2" key="1">
    <citation type="submission" date="2021-06" db="EMBL/GenBank/DDBJ databases">
        <title>Bradyrhizobium sp. S2-11-2 Genome sequencing.</title>
        <authorList>
            <person name="Jin L."/>
        </authorList>
    </citation>
    <scope>NUCLEOTIDE SEQUENCE</scope>
    <source>
        <strain evidence="2">S2-11-2</strain>
    </source>
</reference>
<name>A0A975NKI0_9BRAD</name>
<dbReference type="Pfam" id="PF13480">
    <property type="entry name" value="Acetyltransf_6"/>
    <property type="match status" value="1"/>
</dbReference>
<dbReference type="InterPro" id="IPR016181">
    <property type="entry name" value="Acyl_CoA_acyltransferase"/>
</dbReference>
<dbReference type="AlphaFoldDB" id="A0A975NKI0"/>
<dbReference type="RefSeq" id="WP_215612545.1">
    <property type="nucleotide sequence ID" value="NZ_CP076135.1"/>
</dbReference>
<evidence type="ECO:0000313" key="2">
    <source>
        <dbReference type="EMBL" id="QWG16877.1"/>
    </source>
</evidence>
<dbReference type="SUPFAM" id="SSF55729">
    <property type="entry name" value="Acyl-CoA N-acyltransferases (Nat)"/>
    <property type="match status" value="1"/>
</dbReference>
<gene>
    <name evidence="2" type="ORF">KMZ68_18055</name>
</gene>
<protein>
    <submittedName>
        <fullName evidence="2">GNAT family N-acetyltransferase</fullName>
    </submittedName>
</protein>
<evidence type="ECO:0000313" key="3">
    <source>
        <dbReference type="Proteomes" id="UP000680805"/>
    </source>
</evidence>